<dbReference type="SUPFAM" id="SSF51215">
    <property type="entry name" value="Regulatory protein AraC"/>
    <property type="match status" value="1"/>
</dbReference>
<dbReference type="SMART" id="SM00342">
    <property type="entry name" value="HTH_ARAC"/>
    <property type="match status" value="1"/>
</dbReference>
<sequence length="281" mass="33047">MKKLEKLDLLPENQQMIAGIDMTGGFRQLFQVSAPFPGCLFLLCLRGSCRVKIHLTHYEMKEGSLAILFPGMFFQIEEQSKDCRFIFVAFSRKLIEEAKLFSYTVEYTPYIFERPVIDMEKQKFELFRDSIRLLIRRQKIKDEMTEMQISLIYTQLLLALGGVYKERGEDDSPRYNRNQEIVKELVRIVVQYYKTERNVSFYAEKLHLSPQHLSTTVKKVTGKTLTDILSSFIIRDAQAKLRSTDMTVQEIAYSLNFSDISFFGKYFKRYTGMSPKQYRNK</sequence>
<keyword evidence="2" id="KW-0238">DNA-binding</keyword>
<evidence type="ECO:0000313" key="6">
    <source>
        <dbReference type="Proteomes" id="UP000703295"/>
    </source>
</evidence>
<dbReference type="InterPro" id="IPR009057">
    <property type="entry name" value="Homeodomain-like_sf"/>
</dbReference>
<protein>
    <submittedName>
        <fullName evidence="5">AraC family transcriptional regulator</fullName>
    </submittedName>
</protein>
<keyword evidence="3" id="KW-0804">Transcription</keyword>
<dbReference type="InterPro" id="IPR018060">
    <property type="entry name" value="HTH_AraC"/>
</dbReference>
<gene>
    <name evidence="5" type="ORF">H6A31_03550</name>
</gene>
<dbReference type="Gene3D" id="1.10.10.60">
    <property type="entry name" value="Homeodomain-like"/>
    <property type="match status" value="2"/>
</dbReference>
<dbReference type="PANTHER" id="PTHR43280">
    <property type="entry name" value="ARAC-FAMILY TRANSCRIPTIONAL REGULATOR"/>
    <property type="match status" value="1"/>
</dbReference>
<name>A0ABS2ET18_9BACE</name>
<comment type="caution">
    <text evidence="5">The sequence shown here is derived from an EMBL/GenBank/DDBJ whole genome shotgun (WGS) entry which is preliminary data.</text>
</comment>
<accession>A0ABS2ET18</accession>
<dbReference type="EMBL" id="JACJJW010000005">
    <property type="protein sequence ID" value="MBM6757772.1"/>
    <property type="molecule type" value="Genomic_DNA"/>
</dbReference>
<keyword evidence="1" id="KW-0805">Transcription regulation</keyword>
<feature type="domain" description="HTH araC/xylS-type" evidence="4">
    <location>
        <begin position="183"/>
        <end position="281"/>
    </location>
</feature>
<evidence type="ECO:0000256" key="3">
    <source>
        <dbReference type="ARBA" id="ARBA00023163"/>
    </source>
</evidence>
<evidence type="ECO:0000259" key="4">
    <source>
        <dbReference type="PROSITE" id="PS01124"/>
    </source>
</evidence>
<keyword evidence="6" id="KW-1185">Reference proteome</keyword>
<dbReference type="SUPFAM" id="SSF46689">
    <property type="entry name" value="Homeodomain-like"/>
    <property type="match status" value="1"/>
</dbReference>
<reference evidence="5 6" key="1">
    <citation type="journal article" date="2021" name="Sci. Rep.">
        <title>The distribution of antibiotic resistance genes in chicken gut microbiota commensals.</title>
        <authorList>
            <person name="Juricova H."/>
            <person name="Matiasovicova J."/>
            <person name="Kubasova T."/>
            <person name="Cejkova D."/>
            <person name="Rychlik I."/>
        </authorList>
    </citation>
    <scope>NUCLEOTIDE SEQUENCE [LARGE SCALE GENOMIC DNA]</scope>
    <source>
        <strain evidence="5 6">An801</strain>
    </source>
</reference>
<dbReference type="InterPro" id="IPR020449">
    <property type="entry name" value="Tscrpt_reg_AraC-type_HTH"/>
</dbReference>
<dbReference type="PRINTS" id="PR00032">
    <property type="entry name" value="HTHARAC"/>
</dbReference>
<dbReference type="PROSITE" id="PS01124">
    <property type="entry name" value="HTH_ARAC_FAMILY_2"/>
    <property type="match status" value="1"/>
</dbReference>
<dbReference type="Proteomes" id="UP000703295">
    <property type="component" value="Unassembled WGS sequence"/>
</dbReference>
<evidence type="ECO:0000256" key="1">
    <source>
        <dbReference type="ARBA" id="ARBA00023015"/>
    </source>
</evidence>
<proteinExistence type="predicted"/>
<evidence type="ECO:0000256" key="2">
    <source>
        <dbReference type="ARBA" id="ARBA00023125"/>
    </source>
</evidence>
<evidence type="ECO:0000313" key="5">
    <source>
        <dbReference type="EMBL" id="MBM6757772.1"/>
    </source>
</evidence>
<dbReference type="InterPro" id="IPR037923">
    <property type="entry name" value="HTH-like"/>
</dbReference>
<organism evidence="5 6">
    <name type="scientific">Bacteroides mediterraneensis</name>
    <dbReference type="NCBI Taxonomy" id="1841856"/>
    <lineage>
        <taxon>Bacteria</taxon>
        <taxon>Pseudomonadati</taxon>
        <taxon>Bacteroidota</taxon>
        <taxon>Bacteroidia</taxon>
        <taxon>Bacteroidales</taxon>
        <taxon>Bacteroidaceae</taxon>
        <taxon>Bacteroides</taxon>
    </lineage>
</organism>
<dbReference type="Pfam" id="PF12833">
    <property type="entry name" value="HTH_18"/>
    <property type="match status" value="1"/>
</dbReference>
<dbReference type="RefSeq" id="WP_204474811.1">
    <property type="nucleotide sequence ID" value="NZ_JACJJW010000005.1"/>
</dbReference>
<dbReference type="PANTHER" id="PTHR43280:SF32">
    <property type="entry name" value="TRANSCRIPTIONAL REGULATORY PROTEIN"/>
    <property type="match status" value="1"/>
</dbReference>